<dbReference type="InterPro" id="IPR009769">
    <property type="entry name" value="EDR2_C"/>
</dbReference>
<dbReference type="Pfam" id="PF07059">
    <property type="entry name" value="EDR2_C"/>
    <property type="match status" value="1"/>
</dbReference>
<dbReference type="AlphaFoldDB" id="A0A9W7LDV4"/>
<evidence type="ECO:0000256" key="1">
    <source>
        <dbReference type="SAM" id="MobiDB-lite"/>
    </source>
</evidence>
<protein>
    <recommendedName>
        <fullName evidence="2">Protein ENHANCED DISEASE RESISTANCE 2 C-terminal domain-containing protein</fullName>
    </recommendedName>
</protein>
<reference evidence="4" key="1">
    <citation type="journal article" date="2023" name="Commun. Biol.">
        <title>Genome analysis of Parmales, the sister group of diatoms, reveals the evolutionary specialization of diatoms from phago-mixotrophs to photoautotrophs.</title>
        <authorList>
            <person name="Ban H."/>
            <person name="Sato S."/>
            <person name="Yoshikawa S."/>
            <person name="Yamada K."/>
            <person name="Nakamura Y."/>
            <person name="Ichinomiya M."/>
            <person name="Sato N."/>
            <person name="Blanc-Mathieu R."/>
            <person name="Endo H."/>
            <person name="Kuwata A."/>
            <person name="Ogata H."/>
        </authorList>
    </citation>
    <scope>NUCLEOTIDE SEQUENCE [LARGE SCALE GENOMIC DNA]</scope>
</reference>
<dbReference type="Proteomes" id="UP001165065">
    <property type="component" value="Unassembled WGS sequence"/>
</dbReference>
<feature type="region of interest" description="Disordered" evidence="1">
    <location>
        <begin position="1"/>
        <end position="79"/>
    </location>
</feature>
<gene>
    <name evidence="3" type="ORF">TrCOL_g9051</name>
</gene>
<name>A0A9W7LDV4_9STRA</name>
<dbReference type="OrthoDB" id="9970435at2759"/>
<evidence type="ECO:0000313" key="3">
    <source>
        <dbReference type="EMBL" id="GMI46914.1"/>
    </source>
</evidence>
<evidence type="ECO:0000313" key="4">
    <source>
        <dbReference type="Proteomes" id="UP001165065"/>
    </source>
</evidence>
<feature type="compositionally biased region" description="Gly residues" evidence="1">
    <location>
        <begin position="47"/>
        <end position="59"/>
    </location>
</feature>
<accession>A0A9W7LDV4</accession>
<comment type="caution">
    <text evidence="3">The sequence shown here is derived from an EMBL/GenBank/DDBJ whole genome shotgun (WGS) entry which is preliminary data.</text>
</comment>
<feature type="domain" description="Protein ENHANCED DISEASE RESISTANCE 2 C-terminal" evidence="2">
    <location>
        <begin position="83"/>
        <end position="338"/>
    </location>
</feature>
<dbReference type="PANTHER" id="PTHR31558">
    <property type="entry name" value="CW14 PROTEIN"/>
    <property type="match status" value="1"/>
</dbReference>
<sequence length="347" mass="37356">MSSYLSGLGYRERGASWGKGEPSGGANDGQATKHDKGLDLEESGNGSIRGGASGSGQAGEGSSTDGMMNAGDSYSSQSIPAQQVPADMFLLRVGPNYGRNKKKEPSSEALYDLVAVDICKTPTNRMDNTFDYFKPVLGETGVEGSNIPYSFVVTANLPQKEPSMFSTPTTGPSFVIIFHFTASATLISEMTNISNGQASPAVKLLDTWCREAVDDPNCMGRFKAMCIIDDIEKQGFPGFISKFNGKPILINKSGEVVKYYEGETAGTLVKGDAAGKDCKAINMHINVHVFSYIARKGLFTLQKSFKTTNLNVAFTIEGRCDEELPEVVLGCCKLSRIEMEKFITMGN</sequence>
<dbReference type="EMBL" id="BRYA01000319">
    <property type="protein sequence ID" value="GMI46914.1"/>
    <property type="molecule type" value="Genomic_DNA"/>
</dbReference>
<keyword evidence="4" id="KW-1185">Reference proteome</keyword>
<evidence type="ECO:0000259" key="2">
    <source>
        <dbReference type="Pfam" id="PF07059"/>
    </source>
</evidence>
<organism evidence="3 4">
    <name type="scientific">Triparma columacea</name>
    <dbReference type="NCBI Taxonomy" id="722753"/>
    <lineage>
        <taxon>Eukaryota</taxon>
        <taxon>Sar</taxon>
        <taxon>Stramenopiles</taxon>
        <taxon>Ochrophyta</taxon>
        <taxon>Bolidophyceae</taxon>
        <taxon>Parmales</taxon>
        <taxon>Triparmaceae</taxon>
        <taxon>Triparma</taxon>
    </lineage>
</organism>
<proteinExistence type="predicted"/>